<feature type="region of interest" description="Disordered" evidence="1">
    <location>
        <begin position="255"/>
        <end position="294"/>
    </location>
</feature>
<dbReference type="InterPro" id="IPR001353">
    <property type="entry name" value="Proteasome_sua/b"/>
</dbReference>
<dbReference type="Pfam" id="PF00227">
    <property type="entry name" value="Proteasome"/>
    <property type="match status" value="1"/>
</dbReference>
<evidence type="ECO:0000313" key="2">
    <source>
        <dbReference type="EMBL" id="AKZ62363.1"/>
    </source>
</evidence>
<reference evidence="3" key="1">
    <citation type="journal article" date="2015" name="Genome Announc.">
        <title>Complete Genome Sequence of Herbaspirillum hiltneri N3 (DSM 17495), Isolated from Surface-Sterilized Wheat Roots.</title>
        <authorList>
            <person name="Guizelini D."/>
            <person name="Saizaki P.M."/>
            <person name="Coimbra N.A."/>
            <person name="Weiss V.A."/>
            <person name="Faoro H."/>
            <person name="Sfeir M.Z."/>
            <person name="Baura V.A."/>
            <person name="Monteiro R.A."/>
            <person name="Chubatsu L.S."/>
            <person name="Souza E.M."/>
            <person name="Cruz L.M."/>
            <person name="Pedrosa F.O."/>
            <person name="Raittz R.T."/>
            <person name="Marchaukoski J.N."/>
            <person name="Steffens M.B."/>
        </authorList>
    </citation>
    <scope>NUCLEOTIDE SEQUENCE [LARGE SCALE GENOMIC DNA]</scope>
    <source>
        <strain evidence="3">N3</strain>
    </source>
</reference>
<dbReference type="Gene3D" id="3.60.20.10">
    <property type="entry name" value="Glutamine Phosphoribosylpyrophosphate, subunit 1, domain 1"/>
    <property type="match status" value="1"/>
</dbReference>
<dbReference type="RefSeq" id="WP_053195897.1">
    <property type="nucleotide sequence ID" value="NZ_CP011409.1"/>
</dbReference>
<evidence type="ECO:0000256" key="1">
    <source>
        <dbReference type="SAM" id="MobiDB-lite"/>
    </source>
</evidence>
<dbReference type="CDD" id="cd03765">
    <property type="entry name" value="proteasome_beta_bacterial"/>
    <property type="match status" value="1"/>
</dbReference>
<accession>A0ABM5UYL8</accession>
<dbReference type="EMBL" id="CP011409">
    <property type="protein sequence ID" value="AKZ62363.1"/>
    <property type="molecule type" value="Genomic_DNA"/>
</dbReference>
<name>A0ABM5UYL8_9BURK</name>
<keyword evidence="3" id="KW-1185">Reference proteome</keyword>
<organism evidence="2 3">
    <name type="scientific">Herbaspirillum hiltneri N3</name>
    <dbReference type="NCBI Taxonomy" id="1262470"/>
    <lineage>
        <taxon>Bacteria</taxon>
        <taxon>Pseudomonadati</taxon>
        <taxon>Pseudomonadota</taxon>
        <taxon>Betaproteobacteria</taxon>
        <taxon>Burkholderiales</taxon>
        <taxon>Oxalobacteraceae</taxon>
        <taxon>Herbaspirillum</taxon>
    </lineage>
</organism>
<dbReference type="InterPro" id="IPR029055">
    <property type="entry name" value="Ntn_hydrolases_N"/>
</dbReference>
<dbReference type="PIRSF" id="PIRSF009120">
    <property type="entry name" value="UCP009120_prtse"/>
    <property type="match status" value="1"/>
</dbReference>
<evidence type="ECO:0000313" key="3">
    <source>
        <dbReference type="Proteomes" id="UP000063429"/>
    </source>
</evidence>
<proteinExistence type="predicted"/>
<gene>
    <name evidence="2" type="ORF">F506_06475</name>
</gene>
<dbReference type="Proteomes" id="UP000063429">
    <property type="component" value="Chromosome"/>
</dbReference>
<dbReference type="SUPFAM" id="SSF56235">
    <property type="entry name" value="N-terminal nucleophile aminohydrolases (Ntn hydrolases)"/>
    <property type="match status" value="1"/>
</dbReference>
<sequence length="294" mass="32703">MTYCVAMRLNEGLVFLSDSRTNAGVDHIGTFRKMNVYENPGERVMVMMTAGNLSISQSIRQIVSEKTNAEGRTIWTATSMYEAAQILGDAIRTVHQRDAEELAKFGIDFNVSIIFGGQIKGERCRLFQMYSAGNFIESHDENTYFQIGEAKYGKPIIDRVVTPQTSLDEAAKCALISMDSTLKSNISVGLPLDLMVYTANDLAVTRFVTIDEHNQYFQMIRRSWGAQLKRVFEAIDDPVWDAAPEATLNVLSSSVDHSQPVRVQPPEAVARDAQPVTRQTLAGDNEADVARQPN</sequence>
<dbReference type="InterPro" id="IPR016545">
    <property type="entry name" value="UCP009120_prtse"/>
</dbReference>
<protein>
    <submittedName>
        <fullName evidence="2">Peptidase</fullName>
    </submittedName>
</protein>